<dbReference type="OrthoDB" id="122562at2759"/>
<protein>
    <recommendedName>
        <fullName evidence="3">DDE Tnp4 domain-containing protein</fullName>
    </recommendedName>
</protein>
<evidence type="ECO:0008006" key="3">
    <source>
        <dbReference type="Google" id="ProtNLM"/>
    </source>
</evidence>
<evidence type="ECO:0000313" key="1">
    <source>
        <dbReference type="EMBL" id="OQR85228.1"/>
    </source>
</evidence>
<proteinExistence type="predicted"/>
<gene>
    <name evidence="1" type="ORF">ACHHYP_20596</name>
</gene>
<comment type="caution">
    <text evidence="1">The sequence shown here is derived from an EMBL/GenBank/DDBJ whole genome shotgun (WGS) entry which is preliminary data.</text>
</comment>
<dbReference type="EMBL" id="JNBR01001739">
    <property type="protein sequence ID" value="OQR85228.1"/>
    <property type="molecule type" value="Genomic_DNA"/>
</dbReference>
<organism evidence="1 2">
    <name type="scientific">Achlya hypogyna</name>
    <name type="common">Oomycete</name>
    <name type="synonym">Protoachlya hypogyna</name>
    <dbReference type="NCBI Taxonomy" id="1202772"/>
    <lineage>
        <taxon>Eukaryota</taxon>
        <taxon>Sar</taxon>
        <taxon>Stramenopiles</taxon>
        <taxon>Oomycota</taxon>
        <taxon>Saprolegniomycetes</taxon>
        <taxon>Saprolegniales</taxon>
        <taxon>Achlyaceae</taxon>
        <taxon>Achlya</taxon>
    </lineage>
</organism>
<accession>A0A1V9YHN6</accession>
<dbReference type="STRING" id="1202772.A0A1V9YHN6"/>
<dbReference type="AlphaFoldDB" id="A0A1V9YHN6"/>
<evidence type="ECO:0000313" key="2">
    <source>
        <dbReference type="Proteomes" id="UP000243579"/>
    </source>
</evidence>
<name>A0A1V9YHN6_ACHHY</name>
<keyword evidence="2" id="KW-1185">Reference proteome</keyword>
<sequence>MAELRVLVAKLSLPKNVRKKERDKVPALETLCIVCRRLSEASKLTTVALDFGRSAACVSRFFWHVVRILWKRHRQLIQFNRQLIPNRMRDYCNAVERKGTKLHGCWAFIDVYNGHPRRHCFNYQGLATPDGHLVGMATTRRNVLSQSGFLDRFRFDPEDLFRRLVSWQGHIWASKFNAHLSSVCECVEWAFARLKMLWSYLNFDKKMKARNGPGGKLFLVAVLLANCHYYLQPHGSQTTMYFGIRPTTLDEYLNMLII</sequence>
<dbReference type="Proteomes" id="UP000243579">
    <property type="component" value="Unassembled WGS sequence"/>
</dbReference>
<reference evidence="1 2" key="1">
    <citation type="journal article" date="2014" name="Genome Biol. Evol.">
        <title>The secreted proteins of Achlya hypogyna and Thraustotheca clavata identify the ancestral oomycete secretome and reveal gene acquisitions by horizontal gene transfer.</title>
        <authorList>
            <person name="Misner I."/>
            <person name="Blouin N."/>
            <person name="Leonard G."/>
            <person name="Richards T.A."/>
            <person name="Lane C.E."/>
        </authorList>
    </citation>
    <scope>NUCLEOTIDE SEQUENCE [LARGE SCALE GENOMIC DNA]</scope>
    <source>
        <strain evidence="1 2">ATCC 48635</strain>
    </source>
</reference>